<protein>
    <recommendedName>
        <fullName evidence="1">F-box domain-containing protein</fullName>
    </recommendedName>
</protein>
<sequence>MSRRPGPVSRLLALPTELHLKILEETFFVPAPWPANLTLRRLALVCRRLHTIATPVLYREVDLRRASAVRSVHAVRCFLATIVAKPELGRFVRWLSLASAITTSPRKGVALLLRAQTLADWGEAFPQLRTLFFASYVTDGMAFLWDAHFPHLRRFCFHRELYSTAPAPVDDSTSSQLLMQFLARHAGSLRDVDLSALPLPRDSLADWKAVDAHVPTAIPVFTVLRRLEAPAFFFDLAGRLSLPALDELHIDWLPTARAQQPAGDGTLGDEDWHQAVLRKVADSLRGPTHLKIINKYSGTSPGLGEASETGRILSAVASSLPQTRFLGLCTAGNATIIDDASQALGRLHLPALQTLVFTFDSDDDTDTEDPRAQRVAACFRESKGLRALAALSDVVDCWVRAGTQAEVGRVSDDEFVAFVKENCGLDSVFISNFM</sequence>
<name>A0A8H6VX08_9AGAR</name>
<dbReference type="Proteomes" id="UP000636479">
    <property type="component" value="Unassembled WGS sequence"/>
</dbReference>
<dbReference type="Pfam" id="PF12937">
    <property type="entry name" value="F-box-like"/>
    <property type="match status" value="1"/>
</dbReference>
<dbReference type="GeneID" id="59348450"/>
<keyword evidence="3" id="KW-1185">Reference proteome</keyword>
<dbReference type="AlphaFoldDB" id="A0A8H6VX08"/>
<reference evidence="2" key="1">
    <citation type="submission" date="2020-05" db="EMBL/GenBank/DDBJ databases">
        <title>Mycena genomes resolve the evolution of fungal bioluminescence.</title>
        <authorList>
            <person name="Tsai I.J."/>
        </authorList>
    </citation>
    <scope>NUCLEOTIDE SEQUENCE</scope>
    <source>
        <strain evidence="2">171206Taipei</strain>
    </source>
</reference>
<organism evidence="2 3">
    <name type="scientific">Mycena indigotica</name>
    <dbReference type="NCBI Taxonomy" id="2126181"/>
    <lineage>
        <taxon>Eukaryota</taxon>
        <taxon>Fungi</taxon>
        <taxon>Dikarya</taxon>
        <taxon>Basidiomycota</taxon>
        <taxon>Agaricomycotina</taxon>
        <taxon>Agaricomycetes</taxon>
        <taxon>Agaricomycetidae</taxon>
        <taxon>Agaricales</taxon>
        <taxon>Marasmiineae</taxon>
        <taxon>Mycenaceae</taxon>
        <taxon>Mycena</taxon>
    </lineage>
</organism>
<dbReference type="RefSeq" id="XP_037217346.1">
    <property type="nucleotide sequence ID" value="XM_037365934.1"/>
</dbReference>
<dbReference type="InterPro" id="IPR001810">
    <property type="entry name" value="F-box_dom"/>
</dbReference>
<proteinExistence type="predicted"/>
<evidence type="ECO:0000313" key="2">
    <source>
        <dbReference type="EMBL" id="KAF7296987.1"/>
    </source>
</evidence>
<feature type="domain" description="F-box" evidence="1">
    <location>
        <begin position="12"/>
        <end position="64"/>
    </location>
</feature>
<evidence type="ECO:0000313" key="3">
    <source>
        <dbReference type="Proteomes" id="UP000636479"/>
    </source>
</evidence>
<dbReference type="OrthoDB" id="5139510at2759"/>
<evidence type="ECO:0000259" key="1">
    <source>
        <dbReference type="Pfam" id="PF12937"/>
    </source>
</evidence>
<comment type="caution">
    <text evidence="2">The sequence shown here is derived from an EMBL/GenBank/DDBJ whole genome shotgun (WGS) entry which is preliminary data.</text>
</comment>
<accession>A0A8H6VX08</accession>
<dbReference type="EMBL" id="JACAZF010000008">
    <property type="protein sequence ID" value="KAF7296987.1"/>
    <property type="molecule type" value="Genomic_DNA"/>
</dbReference>
<gene>
    <name evidence="2" type="ORF">MIND_00931000</name>
</gene>